<feature type="domain" description="Peptidase M16 C-terminal" evidence="3">
    <location>
        <begin position="203"/>
        <end position="377"/>
    </location>
</feature>
<dbReference type="Pfam" id="PF05193">
    <property type="entry name" value="Peptidase_M16_C"/>
    <property type="match status" value="2"/>
</dbReference>
<comment type="caution">
    <text evidence="4">The sequence shown here is derived from an EMBL/GenBank/DDBJ whole genome shotgun (WGS) entry which is preliminary data.</text>
</comment>
<feature type="region of interest" description="Disordered" evidence="1">
    <location>
        <begin position="692"/>
        <end position="712"/>
    </location>
</feature>
<dbReference type="Pfam" id="PF00675">
    <property type="entry name" value="Peptidase_M16"/>
    <property type="match status" value="2"/>
</dbReference>
<name>A0ABP9QDB3_9PSEU</name>
<dbReference type="InterPro" id="IPR050361">
    <property type="entry name" value="MPP/UQCRC_Complex"/>
</dbReference>
<feature type="compositionally biased region" description="Pro residues" evidence="1">
    <location>
        <begin position="450"/>
        <end position="486"/>
    </location>
</feature>
<protein>
    <submittedName>
        <fullName evidence="4">Pitrilysin family protein</fullName>
    </submittedName>
</protein>
<feature type="domain" description="Peptidase M16 C-terminal" evidence="3">
    <location>
        <begin position="652"/>
        <end position="828"/>
    </location>
</feature>
<feature type="domain" description="Peptidase M16 N-terminal" evidence="2">
    <location>
        <begin position="514"/>
        <end position="622"/>
    </location>
</feature>
<dbReference type="PANTHER" id="PTHR11851">
    <property type="entry name" value="METALLOPROTEASE"/>
    <property type="match status" value="1"/>
</dbReference>
<evidence type="ECO:0000313" key="5">
    <source>
        <dbReference type="Proteomes" id="UP001428817"/>
    </source>
</evidence>
<organism evidence="4 5">
    <name type="scientific">Pseudonocardia eucalypti</name>
    <dbReference type="NCBI Taxonomy" id="648755"/>
    <lineage>
        <taxon>Bacteria</taxon>
        <taxon>Bacillati</taxon>
        <taxon>Actinomycetota</taxon>
        <taxon>Actinomycetes</taxon>
        <taxon>Pseudonocardiales</taxon>
        <taxon>Pseudonocardiaceae</taxon>
        <taxon>Pseudonocardia</taxon>
    </lineage>
</organism>
<gene>
    <name evidence="4" type="ORF">GCM10023321_41890</name>
</gene>
<accession>A0ABP9QDB3</accession>
<dbReference type="Proteomes" id="UP001428817">
    <property type="component" value="Unassembled WGS sequence"/>
</dbReference>
<sequence>MTGLLLSCVLLVLAGCGGPVRGAGESRVNGGFEQYTLGNGLRVVLREDHRLPVVSTSLFYHVGPADEVAGRTGFAHLFEHLMFEGSGHIPNGEADRLLNTAGATDVNGSTSFDRTDYTTTVPSNALELALWQESDRMGFLLDALGPAELANQQSVVRNERRQTHEAAALGNTEDAVYREIYPPGHPYHANIIGSHEDIQAAHLDEARDFFRRYYVPNNASLAIVGDIDPAATKAMIEKYFGGIPRGAEVPRPKVDAPALTGEKRVTMTENVTLPVVTMAWLTPAVYTPGDAESDLAAHVLAGGRASRLHDALVRRDEIAQQVTATQYSLALGSLFRIQATVRPGHSPQELEAAIQRELDALKANGPTPSELAAAKATIRTDLLSNLEKPSKWAASLNTYNLYTGDPGYLDRDLRRYADVAPEAVKRFAADHLRSDRRVVIHTLPGQAVLPPEPPTPPAPPAAPPRPPSAEPWRNTPPPLGPLPTTPLPRAQRFELANGLPVYLVESHALPLVVASVTSRWGSAADPAAQPGLAGFTADLMDQGTPGRDAPGIAREIDSLGAELSVNAGVDGSTVQVSALSEQLGPAVGMLSDLVRSSTFPPAEVERTRRARLVDLAKFDRTAIADRVVSREVYGENHPYGHPAAGREQAVATISRDDVVRFHQQAFTPGNCVLVLSGDLTLEAAKRLAEDAFGGWSGPATRTPRPGPATPTPDRVLVVDSPGSSQTTLRVAQPMVAASHPDYDKLRVLNEVLGGGTTGRLFANLRGRHGYTYGAYSTLSRTRGDGTLALRTNTHTPVTGASVREMLAEVSGLRDAPVTADELNRAKQSIIQQLPTEFITNSDGAATARYLFLHELSPDYYEQLAARVAAVDADQVLQVARAHLRPDLMKVVALGDAAAIVPQLRDLNLGPVTYRGTDGTPRP</sequence>
<keyword evidence="5" id="KW-1185">Reference proteome</keyword>
<reference evidence="5" key="1">
    <citation type="journal article" date="2019" name="Int. J. Syst. Evol. Microbiol.">
        <title>The Global Catalogue of Microorganisms (GCM) 10K type strain sequencing project: providing services to taxonomists for standard genome sequencing and annotation.</title>
        <authorList>
            <consortium name="The Broad Institute Genomics Platform"/>
            <consortium name="The Broad Institute Genome Sequencing Center for Infectious Disease"/>
            <person name="Wu L."/>
            <person name="Ma J."/>
        </authorList>
    </citation>
    <scope>NUCLEOTIDE SEQUENCE [LARGE SCALE GENOMIC DNA]</scope>
    <source>
        <strain evidence="5">JCM 18303</strain>
    </source>
</reference>
<dbReference type="Gene3D" id="3.30.830.10">
    <property type="entry name" value="Metalloenzyme, LuxS/M16 peptidase-like"/>
    <property type="match status" value="4"/>
</dbReference>
<evidence type="ECO:0000259" key="3">
    <source>
        <dbReference type="Pfam" id="PF05193"/>
    </source>
</evidence>
<dbReference type="EMBL" id="BAABJP010000020">
    <property type="protein sequence ID" value="GAA5159994.1"/>
    <property type="molecule type" value="Genomic_DNA"/>
</dbReference>
<dbReference type="InterPro" id="IPR011765">
    <property type="entry name" value="Pept_M16_N"/>
</dbReference>
<feature type="region of interest" description="Disordered" evidence="1">
    <location>
        <begin position="444"/>
        <end position="486"/>
    </location>
</feature>
<dbReference type="InterPro" id="IPR011249">
    <property type="entry name" value="Metalloenz_LuxS/M16"/>
</dbReference>
<evidence type="ECO:0000256" key="1">
    <source>
        <dbReference type="SAM" id="MobiDB-lite"/>
    </source>
</evidence>
<evidence type="ECO:0000313" key="4">
    <source>
        <dbReference type="EMBL" id="GAA5159994.1"/>
    </source>
</evidence>
<dbReference type="SUPFAM" id="SSF63411">
    <property type="entry name" value="LuxS/MPP-like metallohydrolase"/>
    <property type="match status" value="4"/>
</dbReference>
<proteinExistence type="predicted"/>
<dbReference type="PANTHER" id="PTHR11851:SF224">
    <property type="entry name" value="PROCESSING PROTEASE"/>
    <property type="match status" value="1"/>
</dbReference>
<evidence type="ECO:0000259" key="2">
    <source>
        <dbReference type="Pfam" id="PF00675"/>
    </source>
</evidence>
<dbReference type="InterPro" id="IPR007863">
    <property type="entry name" value="Peptidase_M16_C"/>
</dbReference>
<feature type="domain" description="Peptidase M16 N-terminal" evidence="2">
    <location>
        <begin position="42"/>
        <end position="165"/>
    </location>
</feature>